<dbReference type="GO" id="GO:0003723">
    <property type="term" value="F:RNA binding"/>
    <property type="evidence" value="ECO:0007669"/>
    <property type="project" value="TreeGrafter"/>
</dbReference>
<evidence type="ECO:0000256" key="4">
    <source>
        <dbReference type="ARBA" id="ARBA00023015"/>
    </source>
</evidence>
<dbReference type="InterPro" id="IPR006942">
    <property type="entry name" value="TH1"/>
</dbReference>
<reference evidence="8" key="2">
    <citation type="submission" date="2018-07" db="EMBL/GenBank/DDBJ databases">
        <title>Leveraging single-cell genomics to expand the Fungal Tree of Life.</title>
        <authorList>
            <consortium name="DOE Joint Genome Institute"/>
            <person name="Ahrendt S.R."/>
            <person name="Quandt C.A."/>
            <person name="Ciobanu D."/>
            <person name="Clum A."/>
            <person name="Salamov A."/>
            <person name="Andreopoulos B."/>
            <person name="Cheng J.-F."/>
            <person name="Woyke T."/>
            <person name="Pelin A."/>
            <person name="Henrissat B."/>
            <person name="Reynolds N."/>
            <person name="Benny G.L."/>
            <person name="Smith M.E."/>
            <person name="James T.Y."/>
            <person name="Grigoriev I.V."/>
        </authorList>
    </citation>
    <scope>NUCLEOTIDE SEQUENCE</scope>
    <source>
        <strain evidence="8">RSA 1356</strain>
    </source>
</reference>
<evidence type="ECO:0000256" key="1">
    <source>
        <dbReference type="ARBA" id="ARBA00004123"/>
    </source>
</evidence>
<dbReference type="PANTHER" id="PTHR12144:SF0">
    <property type="entry name" value="NEGATIVE ELONGATION FACTOR C_D"/>
    <property type="match status" value="1"/>
</dbReference>
<evidence type="ECO:0000256" key="5">
    <source>
        <dbReference type="ARBA" id="ARBA00023163"/>
    </source>
</evidence>
<dbReference type="Proteomes" id="UP000271241">
    <property type="component" value="Unassembled WGS sequence"/>
</dbReference>
<keyword evidence="6" id="KW-0539">Nucleus</keyword>
<dbReference type="EMBL" id="KZ992522">
    <property type="protein sequence ID" value="RKP09331.1"/>
    <property type="molecule type" value="Genomic_DNA"/>
</dbReference>
<protein>
    <submittedName>
        <fullName evidence="8">TH1 protein-domain-containing protein</fullName>
    </submittedName>
</protein>
<keyword evidence="3" id="KW-0678">Repressor</keyword>
<gene>
    <name evidence="9" type="ORF">THASP1DRAFT_28884</name>
    <name evidence="8" type="ORF">THASP1DRAFT_32646</name>
</gene>
<evidence type="ECO:0000313" key="10">
    <source>
        <dbReference type="Proteomes" id="UP000271241"/>
    </source>
</evidence>
<reference evidence="10" key="1">
    <citation type="journal article" date="2018" name="Nat. Microbiol.">
        <title>Leveraging single-cell genomics to expand the fungal tree of life.</title>
        <authorList>
            <person name="Ahrendt S.R."/>
            <person name="Quandt C.A."/>
            <person name="Ciobanu D."/>
            <person name="Clum A."/>
            <person name="Salamov A."/>
            <person name="Andreopoulos B."/>
            <person name="Cheng J.F."/>
            <person name="Woyke T."/>
            <person name="Pelin A."/>
            <person name="Henrissat B."/>
            <person name="Reynolds N.K."/>
            <person name="Benny G.L."/>
            <person name="Smith M.E."/>
            <person name="James T.Y."/>
            <person name="Grigoriev I.V."/>
        </authorList>
    </citation>
    <scope>NUCLEOTIDE SEQUENCE [LARGE SCALE GENOMIC DNA]</scope>
    <source>
        <strain evidence="10">RSA 1356</strain>
    </source>
</reference>
<sequence length="669" mass="74289">MAKQELPPHESASALERLTAPDSLLEPNITQLLSSYLRSGGNPVQVVTSLSANYRGLPEMYRLLTDQWTTLFGLTAEETGAAVGAAVRDRIENSFDASVLDATYPQDGDMPDWLDGLLEDAGWRKMMYRLSERHVDCALLNEAIQRIAASGHRDEIAGLSTASSYLKVFSEVLFSALRRLFHEDDAGLEQCLPEFAKICCRNVQTYIFSQAVLYRLADEPRGGQLQRLRKALEIHVRDKRQSPELVRVVRALFSGLPADVANAISSVLERKRISPGDVVLLHRTYTAKPVPTIEPLRDAEFLDVLLTAVFTHPVEAIRKEIRAKYMWLLAFATAAMQQPNGEVDESQVEATQTALEELHTLLPVKYTLVALNTALREAIMRIDLPIASMAVLTWLRHVLLDTPFYETYFRVTEIPAPLLLMEEIVVRHPQQRMAVFQLLRRSFEMAVPNTSPQTLMALRRTLLDRMVALMYHGSVMTVLDYMNDQVAHLDESLVVHFTIKTLAMFQPPYRTRFYVPALHVYALAIDALLRQTATIVSGPTPLGGHSRTMSASNINASSLSANSSGTGASLGALLAPAEDAAEREKAVARLREFIASPPAMSTNRKRRRTSDDFSAAGYESASDKPLDVDGSEDAKLEAKRAVDSTIDLDTPLSGADMALLEEMRLKLAE</sequence>
<feature type="compositionally biased region" description="Basic and acidic residues" evidence="7">
    <location>
        <begin position="621"/>
        <end position="632"/>
    </location>
</feature>
<proteinExistence type="inferred from homology"/>
<comment type="similarity">
    <text evidence="2">Belongs to the NELF-D family.</text>
</comment>
<organism evidence="8 10">
    <name type="scientific">Thamnocephalis sphaerospora</name>
    <dbReference type="NCBI Taxonomy" id="78915"/>
    <lineage>
        <taxon>Eukaryota</taxon>
        <taxon>Fungi</taxon>
        <taxon>Fungi incertae sedis</taxon>
        <taxon>Zoopagomycota</taxon>
        <taxon>Zoopagomycotina</taxon>
        <taxon>Zoopagomycetes</taxon>
        <taxon>Zoopagales</taxon>
        <taxon>Sigmoideomycetaceae</taxon>
        <taxon>Thamnocephalis</taxon>
    </lineage>
</organism>
<accession>A0A4P9XII9</accession>
<evidence type="ECO:0000256" key="2">
    <source>
        <dbReference type="ARBA" id="ARBA00005726"/>
    </source>
</evidence>
<evidence type="ECO:0000313" key="9">
    <source>
        <dbReference type="EMBL" id="RKP09331.1"/>
    </source>
</evidence>
<dbReference type="EMBL" id="KZ993107">
    <property type="protein sequence ID" value="RKP05516.1"/>
    <property type="molecule type" value="Genomic_DNA"/>
</dbReference>
<name>A0A4P9XII9_9FUNG</name>
<comment type="subcellular location">
    <subcellularLocation>
        <location evidence="1">Nucleus</location>
    </subcellularLocation>
</comment>
<evidence type="ECO:0000256" key="7">
    <source>
        <dbReference type="SAM" id="MobiDB-lite"/>
    </source>
</evidence>
<keyword evidence="10" id="KW-1185">Reference proteome</keyword>
<evidence type="ECO:0000256" key="3">
    <source>
        <dbReference type="ARBA" id="ARBA00022491"/>
    </source>
</evidence>
<dbReference type="PANTHER" id="PTHR12144">
    <property type="entry name" value="NEGATIVE ELONGATION FACTOR D"/>
    <property type="match status" value="1"/>
</dbReference>
<dbReference type="GO" id="GO:0034244">
    <property type="term" value="P:negative regulation of transcription elongation by RNA polymerase II"/>
    <property type="evidence" value="ECO:0007669"/>
    <property type="project" value="TreeGrafter"/>
</dbReference>
<evidence type="ECO:0000313" key="8">
    <source>
        <dbReference type="EMBL" id="RKP05516.1"/>
    </source>
</evidence>
<dbReference type="OrthoDB" id="511287at2759"/>
<keyword evidence="4" id="KW-0805">Transcription regulation</keyword>
<dbReference type="AlphaFoldDB" id="A0A4P9XII9"/>
<keyword evidence="5" id="KW-0804">Transcription</keyword>
<feature type="region of interest" description="Disordered" evidence="7">
    <location>
        <begin position="598"/>
        <end position="632"/>
    </location>
</feature>
<dbReference type="STRING" id="78915.A0A4P9XII9"/>
<dbReference type="GO" id="GO:0032021">
    <property type="term" value="C:NELF complex"/>
    <property type="evidence" value="ECO:0007669"/>
    <property type="project" value="TreeGrafter"/>
</dbReference>
<dbReference type="Pfam" id="PF04858">
    <property type="entry name" value="TH1"/>
    <property type="match status" value="1"/>
</dbReference>
<evidence type="ECO:0000256" key="6">
    <source>
        <dbReference type="ARBA" id="ARBA00023242"/>
    </source>
</evidence>